<dbReference type="GO" id="GO:0000724">
    <property type="term" value="P:double-strand break repair via homologous recombination"/>
    <property type="evidence" value="ECO:0007669"/>
    <property type="project" value="TreeGrafter"/>
</dbReference>
<dbReference type="InterPro" id="IPR027785">
    <property type="entry name" value="UvrD-like_helicase_C"/>
</dbReference>
<dbReference type="GO" id="GO:0003677">
    <property type="term" value="F:DNA binding"/>
    <property type="evidence" value="ECO:0007669"/>
    <property type="project" value="InterPro"/>
</dbReference>
<reference evidence="8" key="1">
    <citation type="submission" date="2016-07" db="EMBL/GenBank/DDBJ databases">
        <title>Nontailed viruses are major unrecognized killers of bacteria in the ocean.</title>
        <authorList>
            <person name="Kauffman K."/>
            <person name="Hussain F."/>
            <person name="Yang J."/>
            <person name="Arevalo P."/>
            <person name="Brown J."/>
            <person name="Cutler M."/>
            <person name="Kelly L."/>
            <person name="Polz M.F."/>
        </authorList>
    </citation>
    <scope>NUCLEOTIDE SEQUENCE [LARGE SCALE GENOMIC DNA]</scope>
    <source>
        <strain evidence="8">10N.261.48.B5</strain>
    </source>
</reference>
<dbReference type="PANTHER" id="PTHR11070:SF30">
    <property type="entry name" value="F-BOX DNA HELICASE 1"/>
    <property type="match status" value="1"/>
</dbReference>
<dbReference type="GO" id="GO:0005524">
    <property type="term" value="F:ATP binding"/>
    <property type="evidence" value="ECO:0007669"/>
    <property type="project" value="UniProtKB-KW"/>
</dbReference>
<accession>A0A2N7JJH1</accession>
<keyword evidence="3" id="KW-0347">Helicase</keyword>
<dbReference type="Pfam" id="PF00580">
    <property type="entry name" value="UvrD-helicase"/>
    <property type="match status" value="1"/>
</dbReference>
<dbReference type="InterPro" id="IPR000212">
    <property type="entry name" value="DNA_helicase_UvrD/REP"/>
</dbReference>
<dbReference type="GO" id="GO:0031297">
    <property type="term" value="P:replication fork processing"/>
    <property type="evidence" value="ECO:0007669"/>
    <property type="project" value="TreeGrafter"/>
</dbReference>
<dbReference type="Pfam" id="PF13538">
    <property type="entry name" value="UvrD_C_2"/>
    <property type="match status" value="1"/>
</dbReference>
<dbReference type="InterPro" id="IPR014016">
    <property type="entry name" value="UvrD-like_ATP-bd"/>
</dbReference>
<evidence type="ECO:0000256" key="1">
    <source>
        <dbReference type="ARBA" id="ARBA00022741"/>
    </source>
</evidence>
<dbReference type="GO" id="GO:0016787">
    <property type="term" value="F:hydrolase activity"/>
    <property type="evidence" value="ECO:0007669"/>
    <property type="project" value="UniProtKB-KW"/>
</dbReference>
<evidence type="ECO:0000259" key="6">
    <source>
        <dbReference type="Pfam" id="PF13538"/>
    </source>
</evidence>
<dbReference type="PANTHER" id="PTHR11070">
    <property type="entry name" value="UVRD / RECB / PCRA DNA HELICASE FAMILY MEMBER"/>
    <property type="match status" value="1"/>
</dbReference>
<evidence type="ECO:0000313" key="7">
    <source>
        <dbReference type="EMBL" id="PMM40648.1"/>
    </source>
</evidence>
<feature type="domain" description="UvrD-like helicase C-terminal" evidence="6">
    <location>
        <begin position="719"/>
        <end position="766"/>
    </location>
</feature>
<name>A0A2N7JJH1_VIBSP</name>
<feature type="domain" description="UvrD-like helicase ATP-binding" evidence="5">
    <location>
        <begin position="123"/>
        <end position="578"/>
    </location>
</feature>
<dbReference type="EMBL" id="MCZF01000298">
    <property type="protein sequence ID" value="PMM40648.1"/>
    <property type="molecule type" value="Genomic_DNA"/>
</dbReference>
<sequence length="794" mass="89768">MALASYDSPLGHLASLQVGDETTLNIGGKSVILEVLETLTLKPQKSTNGWDSSFSIFTSEDDECRTYEPSLRRLFEEETDLSDTSFLDSLLSGGDSSANFTMGVKHQVRTAMSLRDQPVLDKFQSEIFRLPLDSQLIILGPPGTGKTTTLIKRLGQKLNVEYLDPDEQARINNSNGGEAQHKISWIMFTPTDLLKHYLKEAFAKEQVPASSEQIKNWVNYSNYLGRNVLSILQSTGSGGFIKKDDSYLNTKACSNLPKFYEDFIDFHKTAVTKELIASVELLNKLESADLRSIQSALESIVKYLKQGKLIAFYENLDKFQDDIQALLKSQKDSSESILRGALAYQVNTEKDFISDLIAVINDWKKNKLSELVIDEEDDEEEDEDEQIVTPQQQAFSEYKKAINALARAKYLKRALSKSGLPNTITQWLGTRLPEANKLQNLGFLAIKMRELRKLKSAELKYLTSISKHYRAFRKSEEVSQTWFDKLPEKSKHIEQSELDVIILSKLKIARELLNENFVRQKVEFNSYSQLQLINETFRNQVLVDEATDFSPIQLACMESLTTLSIGSFFACGDFNQRITQLGTKSAEQLRWVSSKLRTEQINTVYRQSKYLNEFAKTLLQEMGGNVEYSGELPDKSNHQGVSPVLLENEHDFQKLVRWLRDRIYEVEQTADTLPSIAILVNHENEVKPLAEALTEELEDLNIRAVACSDGQSLGEGNDVRVFDVQHIKGLEFEAVFFVGADVLAESQPELFDKYLYVGATRAATFLGITCGCSAPVLIDKLRHSFQENWGESVV</sequence>
<dbReference type="GO" id="GO:0043138">
    <property type="term" value="F:3'-5' DNA helicase activity"/>
    <property type="evidence" value="ECO:0007669"/>
    <property type="project" value="TreeGrafter"/>
</dbReference>
<evidence type="ECO:0000256" key="2">
    <source>
        <dbReference type="ARBA" id="ARBA00022801"/>
    </source>
</evidence>
<evidence type="ECO:0000259" key="5">
    <source>
        <dbReference type="Pfam" id="PF00580"/>
    </source>
</evidence>
<dbReference type="Proteomes" id="UP000235533">
    <property type="component" value="Unassembled WGS sequence"/>
</dbReference>
<evidence type="ECO:0000313" key="8">
    <source>
        <dbReference type="Proteomes" id="UP000235533"/>
    </source>
</evidence>
<evidence type="ECO:0000256" key="4">
    <source>
        <dbReference type="ARBA" id="ARBA00022840"/>
    </source>
</evidence>
<keyword evidence="4" id="KW-0067">ATP-binding</keyword>
<dbReference type="Gene3D" id="3.40.50.300">
    <property type="entry name" value="P-loop containing nucleotide triphosphate hydrolases"/>
    <property type="match status" value="3"/>
</dbReference>
<keyword evidence="2" id="KW-0378">Hydrolase</keyword>
<dbReference type="AlphaFoldDB" id="A0A2N7JJH1"/>
<dbReference type="SUPFAM" id="SSF52540">
    <property type="entry name" value="P-loop containing nucleoside triphosphate hydrolases"/>
    <property type="match status" value="2"/>
</dbReference>
<comment type="caution">
    <text evidence="7">The sequence shown here is derived from an EMBL/GenBank/DDBJ whole genome shotgun (WGS) entry which is preliminary data.</text>
</comment>
<proteinExistence type="predicted"/>
<protein>
    <submittedName>
        <fullName evidence="7">Uncharacterized protein</fullName>
    </submittedName>
</protein>
<dbReference type="InterPro" id="IPR027417">
    <property type="entry name" value="P-loop_NTPase"/>
</dbReference>
<gene>
    <name evidence="7" type="ORF">BCT54_12005</name>
</gene>
<keyword evidence="1" id="KW-0547">Nucleotide-binding</keyword>
<organism evidence="7 8">
    <name type="scientific">Vibrio splendidus</name>
    <dbReference type="NCBI Taxonomy" id="29497"/>
    <lineage>
        <taxon>Bacteria</taxon>
        <taxon>Pseudomonadati</taxon>
        <taxon>Pseudomonadota</taxon>
        <taxon>Gammaproteobacteria</taxon>
        <taxon>Vibrionales</taxon>
        <taxon>Vibrionaceae</taxon>
        <taxon>Vibrio</taxon>
    </lineage>
</organism>
<evidence type="ECO:0000256" key="3">
    <source>
        <dbReference type="ARBA" id="ARBA00022806"/>
    </source>
</evidence>